<dbReference type="EMBL" id="JALP01000397">
    <property type="protein sequence ID" value="THG88329.1"/>
    <property type="molecule type" value="Genomic_DNA"/>
</dbReference>
<organism evidence="2 4">
    <name type="scientific">Alkalihalobacillus alcalophilus ATCC 27647 = CGMCC 1.3604</name>
    <dbReference type="NCBI Taxonomy" id="1218173"/>
    <lineage>
        <taxon>Bacteria</taxon>
        <taxon>Bacillati</taxon>
        <taxon>Bacillota</taxon>
        <taxon>Bacilli</taxon>
        <taxon>Bacillales</taxon>
        <taxon>Bacillaceae</taxon>
        <taxon>Alkalihalobacillus</taxon>
    </lineage>
</organism>
<reference evidence="2 4" key="1">
    <citation type="journal article" date="2014" name="Genome Announc.">
        <title>Draft Genome Sequence of Bacillus alcalophilus AV1934, a Classic Alkaliphile Isolated from Human Feces in 1934.</title>
        <authorList>
            <person name="Attie O."/>
            <person name="Jayaprakash A."/>
            <person name="Shah H."/>
            <person name="Paulsen I.T."/>
            <person name="Morino M."/>
            <person name="Takahashi Y."/>
            <person name="Narumi I."/>
            <person name="Sachidanandam R."/>
            <person name="Satoh K."/>
            <person name="Ito M."/>
            <person name="Krulwich T.A."/>
        </authorList>
    </citation>
    <scope>NUCLEOTIDE SEQUENCE [LARGE SCALE GENOMIC DNA]</scope>
    <source>
        <strain evidence="2 4">AV1934</strain>
    </source>
</reference>
<evidence type="ECO:0000313" key="3">
    <source>
        <dbReference type="EMBL" id="THG88329.1"/>
    </source>
</evidence>
<name>A0A094WMH6_ALKAL</name>
<dbReference type="Proteomes" id="UP000297014">
    <property type="component" value="Unassembled WGS sequence"/>
</dbReference>
<gene>
    <name evidence="3" type="ORF">AJ85_07215</name>
    <name evidence="2" type="ORF">BALCAV_0206605</name>
</gene>
<evidence type="ECO:0000256" key="1">
    <source>
        <dbReference type="SAM" id="Phobius"/>
    </source>
</evidence>
<dbReference type="RefSeq" id="WP_003322924.1">
    <property type="nucleotide sequence ID" value="NZ_ALPT02000016.1"/>
</dbReference>
<proteinExistence type="predicted"/>
<keyword evidence="4" id="KW-1185">Reference proteome</keyword>
<protein>
    <submittedName>
        <fullName evidence="2">Uncharacterized protein</fullName>
    </submittedName>
</protein>
<sequence length="65" mass="7472">MDALILLTLSICLLSLYSSVYIGIQIKKKGDKTERLKWTRSIYLMSGITIIAAIITIWLIIFTYF</sequence>
<evidence type="ECO:0000313" key="2">
    <source>
        <dbReference type="EMBL" id="KGA98066.1"/>
    </source>
</evidence>
<dbReference type="EMBL" id="ALPT02000016">
    <property type="protein sequence ID" value="KGA98066.1"/>
    <property type="molecule type" value="Genomic_DNA"/>
</dbReference>
<dbReference type="Proteomes" id="UP000002754">
    <property type="component" value="Unassembled WGS sequence"/>
</dbReference>
<keyword evidence="1" id="KW-1133">Transmembrane helix</keyword>
<feature type="transmembrane region" description="Helical" evidence="1">
    <location>
        <begin position="42"/>
        <end position="64"/>
    </location>
</feature>
<accession>A0A094WMH6</accession>
<comment type="caution">
    <text evidence="2">The sequence shown here is derived from an EMBL/GenBank/DDBJ whole genome shotgun (WGS) entry which is preliminary data.</text>
</comment>
<evidence type="ECO:0000313" key="5">
    <source>
        <dbReference type="Proteomes" id="UP000297014"/>
    </source>
</evidence>
<keyword evidence="1" id="KW-0472">Membrane</keyword>
<keyword evidence="1" id="KW-0812">Transmembrane</keyword>
<reference evidence="3 5" key="2">
    <citation type="submission" date="2014-01" db="EMBL/GenBank/DDBJ databases">
        <title>Draft genome sequencing of Bacillus alcalophilus CGMCC 1.3604.</title>
        <authorList>
            <person name="Yang J."/>
            <person name="Diao L."/>
            <person name="Yang S."/>
        </authorList>
    </citation>
    <scope>NUCLEOTIDE SEQUENCE [LARGE SCALE GENOMIC DNA]</scope>
    <source>
        <strain evidence="3 5">CGMCC 1.3604</strain>
    </source>
</reference>
<dbReference type="AlphaFoldDB" id="A0A094WMH6"/>
<evidence type="ECO:0000313" key="4">
    <source>
        <dbReference type="Proteomes" id="UP000002754"/>
    </source>
</evidence>